<dbReference type="PANTHER" id="PTHR37751">
    <property type="entry name" value="LOW PROTEIN: M-PHASE INDUCER PHOSPHATASE-LIKE PROTEIN"/>
    <property type="match status" value="1"/>
</dbReference>
<dbReference type="Pfam" id="PF14383">
    <property type="entry name" value="VARLMGL"/>
    <property type="match status" value="1"/>
</dbReference>
<proteinExistence type="predicted"/>
<dbReference type="AlphaFoldDB" id="A0A9Q1M6F9"/>
<protein>
    <recommendedName>
        <fullName evidence="6">DUF4378 domain-containing protein</fullName>
    </recommendedName>
</protein>
<feature type="region of interest" description="Disordered" evidence="1">
    <location>
        <begin position="565"/>
        <end position="614"/>
    </location>
</feature>
<reference evidence="5" key="1">
    <citation type="journal article" date="2023" name="Proc. Natl. Acad. Sci. U.S.A.">
        <title>Genomic and structural basis for evolution of tropane alkaloid biosynthesis.</title>
        <authorList>
            <person name="Wanga Y.-J."/>
            <person name="Taina T."/>
            <person name="Yua J.-Y."/>
            <person name="Lia J."/>
            <person name="Xua B."/>
            <person name="Chenc J."/>
            <person name="D'Auriad J.C."/>
            <person name="Huanga J.-P."/>
            <person name="Huanga S.-X."/>
        </authorList>
    </citation>
    <scope>NUCLEOTIDE SEQUENCE [LARGE SCALE GENOMIC DNA]</scope>
    <source>
        <strain evidence="5">cv. KIB-2019</strain>
    </source>
</reference>
<comment type="caution">
    <text evidence="4">The sequence shown here is derived from an EMBL/GenBank/DDBJ whole genome shotgun (WGS) entry which is preliminary data.</text>
</comment>
<evidence type="ECO:0008006" key="6">
    <source>
        <dbReference type="Google" id="ProtNLM"/>
    </source>
</evidence>
<dbReference type="EMBL" id="JAJAGQ010000009">
    <property type="protein sequence ID" value="KAJ8552736.1"/>
    <property type="molecule type" value="Genomic_DNA"/>
</dbReference>
<organism evidence="4 5">
    <name type="scientific">Anisodus acutangulus</name>
    <dbReference type="NCBI Taxonomy" id="402998"/>
    <lineage>
        <taxon>Eukaryota</taxon>
        <taxon>Viridiplantae</taxon>
        <taxon>Streptophyta</taxon>
        <taxon>Embryophyta</taxon>
        <taxon>Tracheophyta</taxon>
        <taxon>Spermatophyta</taxon>
        <taxon>Magnoliopsida</taxon>
        <taxon>eudicotyledons</taxon>
        <taxon>Gunneridae</taxon>
        <taxon>Pentapetalae</taxon>
        <taxon>asterids</taxon>
        <taxon>lamiids</taxon>
        <taxon>Solanales</taxon>
        <taxon>Solanaceae</taxon>
        <taxon>Solanoideae</taxon>
        <taxon>Hyoscyameae</taxon>
        <taxon>Anisodus</taxon>
    </lineage>
</organism>
<dbReference type="OrthoDB" id="1939700at2759"/>
<dbReference type="Pfam" id="PF14309">
    <property type="entry name" value="DUF4378"/>
    <property type="match status" value="1"/>
</dbReference>
<feature type="region of interest" description="Disordered" evidence="1">
    <location>
        <begin position="337"/>
        <end position="361"/>
    </location>
</feature>
<evidence type="ECO:0000313" key="5">
    <source>
        <dbReference type="Proteomes" id="UP001152561"/>
    </source>
</evidence>
<feature type="domain" description="DUF4378" evidence="2">
    <location>
        <begin position="627"/>
        <end position="769"/>
    </location>
</feature>
<keyword evidence="5" id="KW-1185">Reference proteome</keyword>
<feature type="compositionally biased region" description="Polar residues" evidence="1">
    <location>
        <begin position="441"/>
        <end position="465"/>
    </location>
</feature>
<feature type="region of interest" description="Disordered" evidence="1">
    <location>
        <begin position="154"/>
        <end position="220"/>
    </location>
</feature>
<evidence type="ECO:0000313" key="4">
    <source>
        <dbReference type="EMBL" id="KAJ8552736.1"/>
    </source>
</evidence>
<evidence type="ECO:0000259" key="3">
    <source>
        <dbReference type="Pfam" id="PF14383"/>
    </source>
</evidence>
<dbReference type="PANTHER" id="PTHR37751:SF1">
    <property type="entry name" value="LOW PROTEIN: M-PHASE INDUCER PHOSPHATASE-LIKE PROTEIN"/>
    <property type="match status" value="1"/>
</dbReference>
<dbReference type="InterPro" id="IPR032795">
    <property type="entry name" value="DUF3741-assoc"/>
</dbReference>
<dbReference type="Proteomes" id="UP001152561">
    <property type="component" value="Unassembled WGS sequence"/>
</dbReference>
<gene>
    <name evidence="4" type="ORF">K7X08_020129</name>
</gene>
<sequence>MYHIQLVTAKFECVQRNREGQRTSERDKKLALFLEHFSSRKSKAFTENNNMGKEWLYWGSSGSGTTSNRSTQRGRRTKVEEIINNNEEAPPPPGCMCFQIFDLPHFQLALNQQSRSLKPHHPSSFLQQDQEPSFLKGVEAPRNSLELDEAVVERKSVSSSLSSSSTMKIDDQNLNIPMGIQIRTSCDSRSPRVSTSGSRTRTDDISSERSSSSPAGTKTPTLVARLMGLDLLPENNSPRISISTTCNNNNNHPPPPKSQYYSKNVHIKNRRFSSFESSDTTNYITTGTLSLPETPRISSASRRSDVDHHHHHRLSLQINKENVGDVFDFSDSSSTASVGRKMARRSYHDNQENENQTRSPGYYARQIVKQVKESVSRKVGHDITNTSSGFRRKDDQLTAKYDQVVLLKPKKPSKSNGNHDDFSTSKQTTPSCSPRFRFLESKNSTSTKHQPVNSFTKSQTPNSPRFSPLSPLAESTTTLPAKIITKPKPQSSHKEHVQQSSSTIQKRKSEKVVPKKPPQACDAIRSKKEEPFVRSAAATNKANFGDKKCKKTTLSNQLVNTTSTVPTILPLRKDPSPPPAKLLIKQSSEESTHPSKRSSTQTLSSSSSHSYKEMNRDTCNIEPELIQYIHRILKRTGLDKSTPMSLAKWYSSSHPLDPSIFHYFELFPTPNSTLILRCNRKLIFQLVDELLVEILKPYKQDCQLMYGKELIDTLCKRIQSFPSANCQVLEDIDALIDKDMQKLDALFEEQVETIVCEIERDIMEELLHDTV</sequence>
<feature type="compositionally biased region" description="Polar residues" evidence="1">
    <location>
        <begin position="182"/>
        <end position="197"/>
    </location>
</feature>
<name>A0A9Q1M6F9_9SOLA</name>
<accession>A0A9Q1M6F9</accession>
<feature type="domain" description="DUF3741" evidence="3">
    <location>
        <begin position="213"/>
        <end position="237"/>
    </location>
</feature>
<evidence type="ECO:0000259" key="2">
    <source>
        <dbReference type="Pfam" id="PF14309"/>
    </source>
</evidence>
<dbReference type="InterPro" id="IPR025486">
    <property type="entry name" value="DUF4378"/>
</dbReference>
<feature type="compositionally biased region" description="Low complexity" evidence="1">
    <location>
        <begin position="597"/>
        <end position="609"/>
    </location>
</feature>
<feature type="region of interest" description="Disordered" evidence="1">
    <location>
        <begin position="286"/>
        <end position="314"/>
    </location>
</feature>
<evidence type="ECO:0000256" key="1">
    <source>
        <dbReference type="SAM" id="MobiDB-lite"/>
    </source>
</evidence>
<feature type="region of interest" description="Disordered" evidence="1">
    <location>
        <begin position="405"/>
        <end position="535"/>
    </location>
</feature>